<proteinExistence type="predicted"/>
<evidence type="ECO:0000313" key="1">
    <source>
        <dbReference type="EMBL" id="WAJ30497.1"/>
    </source>
</evidence>
<keyword evidence="2" id="KW-1185">Reference proteome</keyword>
<accession>A0ACD4NUN7</accession>
<name>A0ACD4NUN7_9HYPH</name>
<protein>
    <submittedName>
        <fullName evidence="1">Uncharacterized protein</fullName>
    </submittedName>
</protein>
<dbReference type="Proteomes" id="UP001163223">
    <property type="component" value="Chromosome"/>
</dbReference>
<evidence type="ECO:0000313" key="2">
    <source>
        <dbReference type="Proteomes" id="UP001163223"/>
    </source>
</evidence>
<reference evidence="1" key="1">
    <citation type="submission" date="2022-11" db="EMBL/GenBank/DDBJ databases">
        <title>beta-Carotene-producing bacterium, Jeongeuplla avenae sp. nov., alleviates the salt stress of Arabidopsis seedlings.</title>
        <authorList>
            <person name="Jiang L."/>
            <person name="Lee J."/>
        </authorList>
    </citation>
    <scope>NUCLEOTIDE SEQUENCE</scope>
    <source>
        <strain evidence="1">DY_R2A_6</strain>
    </source>
</reference>
<sequence length="184" mass="18429">MAEGRAVEDPGDEADDALDGLPATMADLFLALVAVVVLMLLSLLPAIATPGALAPDGAEEPWRTGQARLDGGTPAIIVAEAGGLRLADAAVPGADPVSDRSGGRLVPLDALFSDADLAARLEDVARAQTPVLFVVEPDGGEAAFLFDALASRAGLATYAQMRLGSDCAVRSRGAACAPGAVGAP</sequence>
<gene>
    <name evidence="1" type="ORF">OXU80_09960</name>
</gene>
<dbReference type="EMBL" id="CP113520">
    <property type="protein sequence ID" value="WAJ30497.1"/>
    <property type="molecule type" value="Genomic_DNA"/>
</dbReference>
<organism evidence="1 2">
    <name type="scientific">Antarcticirhabdus aurantiaca</name>
    <dbReference type="NCBI Taxonomy" id="2606717"/>
    <lineage>
        <taxon>Bacteria</taxon>
        <taxon>Pseudomonadati</taxon>
        <taxon>Pseudomonadota</taxon>
        <taxon>Alphaproteobacteria</taxon>
        <taxon>Hyphomicrobiales</taxon>
        <taxon>Aurantimonadaceae</taxon>
        <taxon>Antarcticirhabdus</taxon>
    </lineage>
</organism>